<dbReference type="Proteomes" id="UP001595840">
    <property type="component" value="Unassembled WGS sequence"/>
</dbReference>
<keyword evidence="2 4" id="KW-0732">Signal</keyword>
<feature type="chain" id="PRO_5045927398" evidence="4">
    <location>
        <begin position="23"/>
        <end position="171"/>
    </location>
</feature>
<organism evidence="5 6">
    <name type="scientific">Simiduia curdlanivorans</name>
    <dbReference type="NCBI Taxonomy" id="1492769"/>
    <lineage>
        <taxon>Bacteria</taxon>
        <taxon>Pseudomonadati</taxon>
        <taxon>Pseudomonadota</taxon>
        <taxon>Gammaproteobacteria</taxon>
        <taxon>Cellvibrionales</taxon>
        <taxon>Cellvibrionaceae</taxon>
        <taxon>Simiduia</taxon>
    </lineage>
</organism>
<reference evidence="6" key="1">
    <citation type="journal article" date="2019" name="Int. J. Syst. Evol. Microbiol.">
        <title>The Global Catalogue of Microorganisms (GCM) 10K type strain sequencing project: providing services to taxonomists for standard genome sequencing and annotation.</title>
        <authorList>
            <consortium name="The Broad Institute Genomics Platform"/>
            <consortium name="The Broad Institute Genome Sequencing Center for Infectious Disease"/>
            <person name="Wu L."/>
            <person name="Ma J."/>
        </authorList>
    </citation>
    <scope>NUCLEOTIDE SEQUENCE [LARGE SCALE GENOMIC DNA]</scope>
    <source>
        <strain evidence="6">CECT 8570</strain>
    </source>
</reference>
<evidence type="ECO:0000256" key="2">
    <source>
        <dbReference type="ARBA" id="ARBA00022729"/>
    </source>
</evidence>
<dbReference type="SUPFAM" id="SSF111384">
    <property type="entry name" value="OmpH-like"/>
    <property type="match status" value="1"/>
</dbReference>
<name>A0ABV8UYJ8_9GAMM</name>
<proteinExistence type="inferred from homology"/>
<dbReference type="InterPro" id="IPR024930">
    <property type="entry name" value="Skp_dom_sf"/>
</dbReference>
<comment type="similarity">
    <text evidence="1">Belongs to the Skp family.</text>
</comment>
<keyword evidence="6" id="KW-1185">Reference proteome</keyword>
<evidence type="ECO:0000256" key="3">
    <source>
        <dbReference type="SAM" id="Coils"/>
    </source>
</evidence>
<accession>A0ABV8UYJ8</accession>
<dbReference type="Pfam" id="PF03938">
    <property type="entry name" value="OmpH"/>
    <property type="match status" value="1"/>
</dbReference>
<dbReference type="RefSeq" id="WP_290264561.1">
    <property type="nucleotide sequence ID" value="NZ_JAUFQG010000006.1"/>
</dbReference>
<dbReference type="SMART" id="SM00935">
    <property type="entry name" value="OmpH"/>
    <property type="match status" value="1"/>
</dbReference>
<comment type="caution">
    <text evidence="5">The sequence shown here is derived from an EMBL/GenBank/DDBJ whole genome shotgun (WGS) entry which is preliminary data.</text>
</comment>
<dbReference type="PANTHER" id="PTHR35089:SF1">
    <property type="entry name" value="CHAPERONE PROTEIN SKP"/>
    <property type="match status" value="1"/>
</dbReference>
<evidence type="ECO:0000313" key="5">
    <source>
        <dbReference type="EMBL" id="MFC4360754.1"/>
    </source>
</evidence>
<feature type="signal peptide" evidence="4">
    <location>
        <begin position="1"/>
        <end position="22"/>
    </location>
</feature>
<dbReference type="InterPro" id="IPR005632">
    <property type="entry name" value="Chaperone_Skp"/>
</dbReference>
<feature type="coiled-coil region" evidence="3">
    <location>
        <begin position="55"/>
        <end position="112"/>
    </location>
</feature>
<dbReference type="PANTHER" id="PTHR35089">
    <property type="entry name" value="CHAPERONE PROTEIN SKP"/>
    <property type="match status" value="1"/>
</dbReference>
<evidence type="ECO:0000313" key="6">
    <source>
        <dbReference type="Proteomes" id="UP001595840"/>
    </source>
</evidence>
<evidence type="ECO:0000256" key="4">
    <source>
        <dbReference type="SAM" id="SignalP"/>
    </source>
</evidence>
<protein>
    <submittedName>
        <fullName evidence="5">OmpH family outer membrane protein</fullName>
    </submittedName>
</protein>
<keyword evidence="3" id="KW-0175">Coiled coil</keyword>
<dbReference type="EMBL" id="JBHSCX010000001">
    <property type="protein sequence ID" value="MFC4360754.1"/>
    <property type="molecule type" value="Genomic_DNA"/>
</dbReference>
<evidence type="ECO:0000256" key="1">
    <source>
        <dbReference type="ARBA" id="ARBA00009091"/>
    </source>
</evidence>
<dbReference type="Gene3D" id="3.30.910.20">
    <property type="entry name" value="Skp domain"/>
    <property type="match status" value="1"/>
</dbReference>
<gene>
    <name evidence="5" type="ORF">ACFOX3_00500</name>
</gene>
<sequence>MLKLKTAMILAIALVTAPMTMAAGNDVVVFDLQAAILNTDLAKKKVQDMQANAEFAALQAKFETLRNDLQKMAKDAEKNAVTWNQEQAAEHRKKMEYARADAELVAKKLQAEQKATAQRVLEELGPKAQVVLKDVIAAEGIGLVLSTQTAYYAEPSRDITAKVTEKLNKAK</sequence>